<proteinExistence type="inferred from homology"/>
<dbReference type="Gene3D" id="3.90.870.10">
    <property type="entry name" value="DHBP synthase"/>
    <property type="match status" value="1"/>
</dbReference>
<keyword evidence="4" id="KW-0963">Cytoplasm</keyword>
<evidence type="ECO:0000256" key="8">
    <source>
        <dbReference type="ARBA" id="ARBA00022741"/>
    </source>
</evidence>
<dbReference type="EMBL" id="DSTT01000006">
    <property type="protein sequence ID" value="HFK24336.1"/>
    <property type="molecule type" value="Genomic_DNA"/>
</dbReference>
<evidence type="ECO:0000256" key="11">
    <source>
        <dbReference type="ARBA" id="ARBA00048366"/>
    </source>
</evidence>
<evidence type="ECO:0000256" key="7">
    <source>
        <dbReference type="ARBA" id="ARBA00022695"/>
    </source>
</evidence>
<dbReference type="InterPro" id="IPR006070">
    <property type="entry name" value="Sua5-like_dom"/>
</dbReference>
<dbReference type="PANTHER" id="PTHR17490">
    <property type="entry name" value="SUA5"/>
    <property type="match status" value="1"/>
</dbReference>
<comment type="catalytic activity">
    <reaction evidence="11">
        <text>L-threonine + hydrogencarbonate + ATP = L-threonylcarbamoyladenylate + diphosphate + H2O</text>
        <dbReference type="Rhea" id="RHEA:36407"/>
        <dbReference type="ChEBI" id="CHEBI:15377"/>
        <dbReference type="ChEBI" id="CHEBI:17544"/>
        <dbReference type="ChEBI" id="CHEBI:30616"/>
        <dbReference type="ChEBI" id="CHEBI:33019"/>
        <dbReference type="ChEBI" id="CHEBI:57926"/>
        <dbReference type="ChEBI" id="CHEBI:73682"/>
        <dbReference type="EC" id="2.7.7.87"/>
    </reaction>
</comment>
<sequence length="199" mass="23086">MRKKDYEEAINILKEDGIIAFSTDTLNGIATSFDNIKGLEKIFVLKKRDKDKPFALFFSENIEIEKFFYTSEIFWKIKEKFLPGQLTIVLKAKKIIPSILVKDGFASLRIPAEKKILKLIDLYKKPLACTSLNLSGKDVITEKKEFEKYFKGVYLFGDLKKKKMPSTVIKIDKKNVEIFREGVIEKEKILKFINKESLC</sequence>
<evidence type="ECO:0000256" key="1">
    <source>
        <dbReference type="ARBA" id="ARBA00004496"/>
    </source>
</evidence>
<evidence type="ECO:0000256" key="10">
    <source>
        <dbReference type="ARBA" id="ARBA00029774"/>
    </source>
</evidence>
<dbReference type="GO" id="GO:0005524">
    <property type="term" value="F:ATP binding"/>
    <property type="evidence" value="ECO:0007669"/>
    <property type="project" value="UniProtKB-KW"/>
</dbReference>
<dbReference type="AlphaFoldDB" id="A0A7C3J711"/>
<dbReference type="InterPro" id="IPR017945">
    <property type="entry name" value="DHBP_synth_RibB-like_a/b_dom"/>
</dbReference>
<evidence type="ECO:0000256" key="2">
    <source>
        <dbReference type="ARBA" id="ARBA00007663"/>
    </source>
</evidence>
<protein>
    <recommendedName>
        <fullName evidence="10">L-threonylcarbamoyladenylate synthase</fullName>
        <ecNumber evidence="3">2.7.7.87</ecNumber>
    </recommendedName>
    <alternativeName>
        <fullName evidence="10">L-threonylcarbamoyladenylate synthase</fullName>
    </alternativeName>
</protein>
<dbReference type="EC" id="2.7.7.87" evidence="3"/>
<evidence type="ECO:0000256" key="6">
    <source>
        <dbReference type="ARBA" id="ARBA00022694"/>
    </source>
</evidence>
<keyword evidence="7" id="KW-0548">Nucleotidyltransferase</keyword>
<keyword evidence="8" id="KW-0547">Nucleotide-binding</keyword>
<dbReference type="Pfam" id="PF01300">
    <property type="entry name" value="Sua5_yciO_yrdC"/>
    <property type="match status" value="1"/>
</dbReference>
<comment type="similarity">
    <text evidence="2">Belongs to the SUA5 family.</text>
</comment>
<comment type="caution">
    <text evidence="13">The sequence shown here is derived from an EMBL/GenBank/DDBJ whole genome shotgun (WGS) entry which is preliminary data.</text>
</comment>
<keyword evidence="5" id="KW-0808">Transferase</keyword>
<name>A0A7C3J711_UNCW3</name>
<gene>
    <name evidence="13" type="ORF">ENS15_06805</name>
</gene>
<evidence type="ECO:0000259" key="12">
    <source>
        <dbReference type="PROSITE" id="PS51163"/>
    </source>
</evidence>
<dbReference type="PANTHER" id="PTHR17490:SF16">
    <property type="entry name" value="THREONYLCARBAMOYL-AMP SYNTHASE"/>
    <property type="match status" value="1"/>
</dbReference>
<evidence type="ECO:0000256" key="4">
    <source>
        <dbReference type="ARBA" id="ARBA00022490"/>
    </source>
</evidence>
<keyword evidence="9" id="KW-0067">ATP-binding</keyword>
<dbReference type="SUPFAM" id="SSF55821">
    <property type="entry name" value="YrdC/RibB"/>
    <property type="match status" value="1"/>
</dbReference>
<comment type="subcellular location">
    <subcellularLocation>
        <location evidence="1">Cytoplasm</location>
    </subcellularLocation>
</comment>
<dbReference type="PROSITE" id="PS51163">
    <property type="entry name" value="YRDC"/>
    <property type="match status" value="1"/>
</dbReference>
<accession>A0A7C3J711</accession>
<dbReference type="InterPro" id="IPR050156">
    <property type="entry name" value="TC-AMP_synthase_SUA5"/>
</dbReference>
<dbReference type="GO" id="GO:0061710">
    <property type="term" value="F:L-threonylcarbamoyladenylate synthase"/>
    <property type="evidence" value="ECO:0007669"/>
    <property type="project" value="UniProtKB-EC"/>
</dbReference>
<evidence type="ECO:0000256" key="9">
    <source>
        <dbReference type="ARBA" id="ARBA00022840"/>
    </source>
</evidence>
<reference evidence="13" key="1">
    <citation type="journal article" date="2020" name="mSystems">
        <title>Genome- and Community-Level Interaction Insights into Carbon Utilization and Element Cycling Functions of Hydrothermarchaeota in Hydrothermal Sediment.</title>
        <authorList>
            <person name="Zhou Z."/>
            <person name="Liu Y."/>
            <person name="Xu W."/>
            <person name="Pan J."/>
            <person name="Luo Z.H."/>
            <person name="Li M."/>
        </authorList>
    </citation>
    <scope>NUCLEOTIDE SEQUENCE [LARGE SCALE GENOMIC DNA]</scope>
    <source>
        <strain evidence="13">SpSt-464</strain>
    </source>
</reference>
<evidence type="ECO:0000256" key="5">
    <source>
        <dbReference type="ARBA" id="ARBA00022679"/>
    </source>
</evidence>
<dbReference type="GO" id="GO:0000049">
    <property type="term" value="F:tRNA binding"/>
    <property type="evidence" value="ECO:0007669"/>
    <property type="project" value="TreeGrafter"/>
</dbReference>
<dbReference type="GO" id="GO:0003725">
    <property type="term" value="F:double-stranded RNA binding"/>
    <property type="evidence" value="ECO:0007669"/>
    <property type="project" value="InterPro"/>
</dbReference>
<evidence type="ECO:0000313" key="13">
    <source>
        <dbReference type="EMBL" id="HFK24336.1"/>
    </source>
</evidence>
<feature type="domain" description="YrdC-like" evidence="12">
    <location>
        <begin position="3"/>
        <end position="184"/>
    </location>
</feature>
<dbReference type="NCBIfam" id="TIGR00057">
    <property type="entry name" value="L-threonylcarbamoyladenylate synthase"/>
    <property type="match status" value="1"/>
</dbReference>
<dbReference type="GO" id="GO:0006450">
    <property type="term" value="P:regulation of translational fidelity"/>
    <property type="evidence" value="ECO:0007669"/>
    <property type="project" value="TreeGrafter"/>
</dbReference>
<organism evidence="13">
    <name type="scientific">candidate division WOR-3 bacterium</name>
    <dbReference type="NCBI Taxonomy" id="2052148"/>
    <lineage>
        <taxon>Bacteria</taxon>
        <taxon>Bacteria division WOR-3</taxon>
    </lineage>
</organism>
<keyword evidence="6" id="KW-0819">tRNA processing</keyword>
<dbReference type="GO" id="GO:0008033">
    <property type="term" value="P:tRNA processing"/>
    <property type="evidence" value="ECO:0007669"/>
    <property type="project" value="UniProtKB-KW"/>
</dbReference>
<evidence type="ECO:0000256" key="3">
    <source>
        <dbReference type="ARBA" id="ARBA00012584"/>
    </source>
</evidence>
<dbReference type="GO" id="GO:0005737">
    <property type="term" value="C:cytoplasm"/>
    <property type="evidence" value="ECO:0007669"/>
    <property type="project" value="UniProtKB-SubCell"/>
</dbReference>